<evidence type="ECO:0000313" key="3">
    <source>
        <dbReference type="Proteomes" id="UP000420562"/>
    </source>
</evidence>
<feature type="transmembrane region" description="Helical" evidence="1">
    <location>
        <begin position="65"/>
        <end position="92"/>
    </location>
</feature>
<evidence type="ECO:0000313" key="2">
    <source>
        <dbReference type="EMBL" id="KAB0663573.1"/>
    </source>
</evidence>
<evidence type="ECO:0000256" key="1">
    <source>
        <dbReference type="SAM" id="Phobius"/>
    </source>
</evidence>
<protein>
    <submittedName>
        <fullName evidence="2">Uncharacterized protein</fullName>
    </submittedName>
</protein>
<accession>A0A7J4ZM33</accession>
<keyword evidence="1" id="KW-0812">Transmembrane</keyword>
<dbReference type="Proteomes" id="UP000420562">
    <property type="component" value="Unassembled WGS sequence"/>
</dbReference>
<dbReference type="RefSeq" id="WP_151129682.1">
    <property type="nucleotide sequence ID" value="NZ_VZQZ01000014.1"/>
</dbReference>
<organism evidence="2 3">
    <name type="scientific">Oryzomonas japonica</name>
    <dbReference type="NCBI Taxonomy" id="2603858"/>
    <lineage>
        <taxon>Bacteria</taxon>
        <taxon>Pseudomonadati</taxon>
        <taxon>Thermodesulfobacteriota</taxon>
        <taxon>Desulfuromonadia</taxon>
        <taxon>Geobacterales</taxon>
        <taxon>Geobacteraceae</taxon>
        <taxon>Oryzomonas</taxon>
    </lineage>
</organism>
<comment type="caution">
    <text evidence="2">The sequence shown here is derived from an EMBL/GenBank/DDBJ whole genome shotgun (WGS) entry which is preliminary data.</text>
</comment>
<reference evidence="2 3" key="1">
    <citation type="submission" date="2019-09" db="EMBL/GenBank/DDBJ databases">
        <title>Geobacter sp. Red96, a novel strain isolated from paddy soil.</title>
        <authorList>
            <person name="Xu Z."/>
            <person name="Masuda Y."/>
            <person name="Itoh H."/>
            <person name="Senoo K."/>
        </authorList>
    </citation>
    <scope>NUCLEOTIDE SEQUENCE [LARGE SCALE GENOMIC DNA]</scope>
    <source>
        <strain evidence="2 3">Red96</strain>
    </source>
</reference>
<feature type="transmembrane region" description="Helical" evidence="1">
    <location>
        <begin position="39"/>
        <end position="59"/>
    </location>
</feature>
<keyword evidence="1" id="KW-0472">Membrane</keyword>
<keyword evidence="1" id="KW-1133">Transmembrane helix</keyword>
<keyword evidence="3" id="KW-1185">Reference proteome</keyword>
<name>A0A7J4ZM33_9BACT</name>
<sequence>MGPESFLYLRYVDRQLIGFVDDDIFEKLQQNTKQTKTTASLVGTGTATVVAAAAGGTALSASGGAAAVLAATLLTGPVGLVASLAGIGAVVYSSKKALESFGDASNKGLDIKLVPISISDHLDLPVGHPRKNTLYAGHPSFPKSYIPVADFHRTVFENKFSEIISILMHLGAKSIHVEHESGWGQEFSSKLSVGIPSEGLVVGLEGGADKNNSRKILYKANFSGTDKPALPDNLIWFPHEPTWQQVSDGRIKFGMQSFSLKLQYNEDFGINLGIKAKAEDAGLDLGGNFEKHIATTWSIQGEF</sequence>
<gene>
    <name evidence="2" type="ORF">F6V25_16360</name>
</gene>
<proteinExistence type="predicted"/>
<dbReference type="EMBL" id="VZQZ01000014">
    <property type="protein sequence ID" value="KAB0663573.1"/>
    <property type="molecule type" value="Genomic_DNA"/>
</dbReference>
<dbReference type="AlphaFoldDB" id="A0A7J4ZM33"/>